<protein>
    <submittedName>
        <fullName evidence="1">Uncharacterized protein</fullName>
    </submittedName>
</protein>
<keyword evidence="2" id="KW-1185">Reference proteome</keyword>
<evidence type="ECO:0000313" key="1">
    <source>
        <dbReference type="EMBL" id="KAJ7369177.1"/>
    </source>
</evidence>
<reference evidence="1" key="1">
    <citation type="submission" date="2023-03" db="EMBL/GenBank/DDBJ databases">
        <title>Massive genome expansion in bonnet fungi (Mycena s.s.) driven by repeated elements and novel gene families across ecological guilds.</title>
        <authorList>
            <consortium name="Lawrence Berkeley National Laboratory"/>
            <person name="Harder C.B."/>
            <person name="Miyauchi S."/>
            <person name="Viragh M."/>
            <person name="Kuo A."/>
            <person name="Thoen E."/>
            <person name="Andreopoulos B."/>
            <person name="Lu D."/>
            <person name="Skrede I."/>
            <person name="Drula E."/>
            <person name="Henrissat B."/>
            <person name="Morin E."/>
            <person name="Kohler A."/>
            <person name="Barry K."/>
            <person name="LaButti K."/>
            <person name="Morin E."/>
            <person name="Salamov A."/>
            <person name="Lipzen A."/>
            <person name="Mereny Z."/>
            <person name="Hegedus B."/>
            <person name="Baldrian P."/>
            <person name="Stursova M."/>
            <person name="Weitz H."/>
            <person name="Taylor A."/>
            <person name="Grigoriev I.V."/>
            <person name="Nagy L.G."/>
            <person name="Martin F."/>
            <person name="Kauserud H."/>
        </authorList>
    </citation>
    <scope>NUCLEOTIDE SEQUENCE</scope>
    <source>
        <strain evidence="1">CBHHK002</strain>
    </source>
</reference>
<evidence type="ECO:0000313" key="2">
    <source>
        <dbReference type="Proteomes" id="UP001218218"/>
    </source>
</evidence>
<gene>
    <name evidence="1" type="ORF">DFH08DRAFT_763238</name>
</gene>
<sequence length="165" mass="19082">MFHLLIPITIVIVIVDGIKFILRCLPNTYNPHKPEGYLFVSPAEEFRLGADSFQWPYRSAYWSLDPSGTFPLSTEDANMLGFPIIHIETRIHGDSWDDRVYDALRRFQQVKGLNPESQETAINLGHPLYKLADEEVPLTCVELEDWPWRHCNLDIALCQKLGHYL</sequence>
<dbReference type="Proteomes" id="UP001218218">
    <property type="component" value="Unassembled WGS sequence"/>
</dbReference>
<comment type="caution">
    <text evidence="1">The sequence shown here is derived from an EMBL/GenBank/DDBJ whole genome shotgun (WGS) entry which is preliminary data.</text>
</comment>
<dbReference type="EMBL" id="JARIHO010000001">
    <property type="protein sequence ID" value="KAJ7369177.1"/>
    <property type="molecule type" value="Genomic_DNA"/>
</dbReference>
<accession>A0AAD7AW82</accession>
<organism evidence="1 2">
    <name type="scientific">Mycena albidolilacea</name>
    <dbReference type="NCBI Taxonomy" id="1033008"/>
    <lineage>
        <taxon>Eukaryota</taxon>
        <taxon>Fungi</taxon>
        <taxon>Dikarya</taxon>
        <taxon>Basidiomycota</taxon>
        <taxon>Agaricomycotina</taxon>
        <taxon>Agaricomycetes</taxon>
        <taxon>Agaricomycetidae</taxon>
        <taxon>Agaricales</taxon>
        <taxon>Marasmiineae</taxon>
        <taxon>Mycenaceae</taxon>
        <taxon>Mycena</taxon>
    </lineage>
</organism>
<name>A0AAD7AW82_9AGAR</name>
<proteinExistence type="predicted"/>
<dbReference type="AlphaFoldDB" id="A0AAD7AW82"/>